<protein>
    <submittedName>
        <fullName evidence="1">DUF1513 domain-containing protein</fullName>
    </submittedName>
</protein>
<dbReference type="InterPro" id="IPR011044">
    <property type="entry name" value="Quino_amine_DH_bsu"/>
</dbReference>
<evidence type="ECO:0000313" key="2">
    <source>
        <dbReference type="Proteomes" id="UP000434582"/>
    </source>
</evidence>
<keyword evidence="2" id="KW-1185">Reference proteome</keyword>
<sequence length="375" mass="39270">MTAIVSRRALLAAGAAGHALGGARLRAAHAAAPDRGVYLGGALTPDGVWRYSGVDADGCLVLDVPLPGRAHGCALRPDGREIAITARRPDRFVVIADRRTGAIRRTLRPPPGHHVYGHAAYRVDGARLYVTENAYDAEEPGVMAVYDATEGYRRMATWPTGGIGPHEVRLMPDGAGLAIANGGLRTHPDTGRAVLNLGSMDASLALMDPADGRLLDQARLPARWRLNSIRHIAATPDGRVVAVSQWQGGPSERPPLVAVWRPGGALVPLSAPPEVQARMRNYCGSVCVDVAGRMAAASAPRGGLITLWDLDAEAFAGAVEVPDGCGVAPDGTPGGFILTSGAGGVWRHGRDGTAPLPGEAATARRWDNHLTRMKA</sequence>
<organism evidence="1 2">
    <name type="scientific">Roseospira navarrensis</name>
    <dbReference type="NCBI Taxonomy" id="140058"/>
    <lineage>
        <taxon>Bacteria</taxon>
        <taxon>Pseudomonadati</taxon>
        <taxon>Pseudomonadota</taxon>
        <taxon>Alphaproteobacteria</taxon>
        <taxon>Rhodospirillales</taxon>
        <taxon>Rhodospirillaceae</taxon>
        <taxon>Roseospira</taxon>
    </lineage>
</organism>
<dbReference type="SUPFAM" id="SSF50969">
    <property type="entry name" value="YVTN repeat-like/Quinoprotein amine dehydrogenase"/>
    <property type="match status" value="1"/>
</dbReference>
<proteinExistence type="predicted"/>
<name>A0A7X1ZG30_9PROT</name>
<gene>
    <name evidence="1" type="ORF">GHC57_14970</name>
</gene>
<dbReference type="AlphaFoldDB" id="A0A7X1ZG30"/>
<comment type="caution">
    <text evidence="1">The sequence shown here is derived from an EMBL/GenBank/DDBJ whole genome shotgun (WGS) entry which is preliminary data.</text>
</comment>
<dbReference type="EMBL" id="WIVE01000057">
    <property type="protein sequence ID" value="MQX37820.1"/>
    <property type="molecule type" value="Genomic_DNA"/>
</dbReference>
<dbReference type="PROSITE" id="PS51318">
    <property type="entry name" value="TAT"/>
    <property type="match status" value="1"/>
</dbReference>
<dbReference type="Pfam" id="PF07433">
    <property type="entry name" value="DUF1513"/>
    <property type="match status" value="1"/>
</dbReference>
<dbReference type="InterPro" id="IPR006311">
    <property type="entry name" value="TAT_signal"/>
</dbReference>
<reference evidence="1 2" key="1">
    <citation type="submission" date="2019-10" db="EMBL/GenBank/DDBJ databases">
        <title>Draft whole-genome sequence of the purple nonsulfur photosynthetic bacterium Roseospira navarrensis DSM 15114.</title>
        <authorList>
            <person name="Kyndt J.A."/>
            <person name="Meyer T.E."/>
        </authorList>
    </citation>
    <scope>NUCLEOTIDE SEQUENCE [LARGE SCALE GENOMIC DNA]</scope>
    <source>
        <strain evidence="1 2">DSM 15114</strain>
    </source>
</reference>
<accession>A0A7X1ZG30</accession>
<evidence type="ECO:0000313" key="1">
    <source>
        <dbReference type="EMBL" id="MQX37820.1"/>
    </source>
</evidence>
<dbReference type="PIRSF" id="PIRSF028101">
    <property type="entry name" value="UCP028101"/>
    <property type="match status" value="1"/>
</dbReference>
<dbReference type="InterPro" id="IPR008311">
    <property type="entry name" value="UCP028101"/>
</dbReference>
<dbReference type="Proteomes" id="UP000434582">
    <property type="component" value="Unassembled WGS sequence"/>
</dbReference>
<dbReference type="InterPro" id="IPR015943">
    <property type="entry name" value="WD40/YVTN_repeat-like_dom_sf"/>
</dbReference>
<dbReference type="OrthoDB" id="5624218at2"/>
<dbReference type="RefSeq" id="WP_153345689.1">
    <property type="nucleotide sequence ID" value="NZ_WIVE01000057.1"/>
</dbReference>
<dbReference type="Gene3D" id="2.130.10.10">
    <property type="entry name" value="YVTN repeat-like/Quinoprotein amine dehydrogenase"/>
    <property type="match status" value="1"/>
</dbReference>